<dbReference type="EMBL" id="PKSG01000806">
    <property type="protein sequence ID" value="POR32730.1"/>
    <property type="molecule type" value="Genomic_DNA"/>
</dbReference>
<dbReference type="Proteomes" id="UP000237481">
    <property type="component" value="Unassembled WGS sequence"/>
</dbReference>
<protein>
    <submittedName>
        <fullName evidence="2">Uncharacterized protein</fullName>
    </submittedName>
</protein>
<evidence type="ECO:0000313" key="2">
    <source>
        <dbReference type="EMBL" id="POR32730.1"/>
    </source>
</evidence>
<reference evidence="2 3" key="1">
    <citation type="submission" date="2018-01" db="EMBL/GenBank/DDBJ databases">
        <title>Harnessing the power of phylogenomics to disentangle the directionality and signatures of interkingdom host jumping in the parasitic fungal genus Tolypocladium.</title>
        <authorList>
            <person name="Quandt C.A."/>
            <person name="Patterson W."/>
            <person name="Spatafora J.W."/>
        </authorList>
    </citation>
    <scope>NUCLEOTIDE SEQUENCE [LARGE SCALE GENOMIC DNA]</scope>
    <source>
        <strain evidence="2 3">NRBC 100945</strain>
    </source>
</reference>
<evidence type="ECO:0000313" key="3">
    <source>
        <dbReference type="Proteomes" id="UP000237481"/>
    </source>
</evidence>
<feature type="region of interest" description="Disordered" evidence="1">
    <location>
        <begin position="101"/>
        <end position="130"/>
    </location>
</feature>
<dbReference type="AlphaFoldDB" id="A0A2S4KRD8"/>
<keyword evidence="3" id="KW-1185">Reference proteome</keyword>
<gene>
    <name evidence="2" type="ORF">TPAR_07082</name>
</gene>
<proteinExistence type="predicted"/>
<sequence>MSLILSVPKTPPRLQISRLGFLHSSNLWTSHSTRLQAAIMALPRTTGLVRRSLRVWSSTEGSCLPASRRQSLLLTPQTPMISRSAGASSIRTFSSSSPLLKKRKIAAASNSPARSSSDNAPSSSSSSSSS</sequence>
<accession>A0A2S4KRD8</accession>
<feature type="non-terminal residue" evidence="2">
    <location>
        <position position="130"/>
    </location>
</feature>
<organism evidence="2 3">
    <name type="scientific">Tolypocladium paradoxum</name>
    <dbReference type="NCBI Taxonomy" id="94208"/>
    <lineage>
        <taxon>Eukaryota</taxon>
        <taxon>Fungi</taxon>
        <taxon>Dikarya</taxon>
        <taxon>Ascomycota</taxon>
        <taxon>Pezizomycotina</taxon>
        <taxon>Sordariomycetes</taxon>
        <taxon>Hypocreomycetidae</taxon>
        <taxon>Hypocreales</taxon>
        <taxon>Ophiocordycipitaceae</taxon>
        <taxon>Tolypocladium</taxon>
    </lineage>
</organism>
<feature type="compositionally biased region" description="Low complexity" evidence="1">
    <location>
        <begin position="106"/>
        <end position="130"/>
    </location>
</feature>
<comment type="caution">
    <text evidence="2">The sequence shown here is derived from an EMBL/GenBank/DDBJ whole genome shotgun (WGS) entry which is preliminary data.</text>
</comment>
<evidence type="ECO:0000256" key="1">
    <source>
        <dbReference type="SAM" id="MobiDB-lite"/>
    </source>
</evidence>
<name>A0A2S4KRD8_9HYPO</name>